<reference evidence="2" key="2">
    <citation type="submission" date="2014-02" db="EMBL/GenBank/DDBJ databases">
        <title>Draft Genome Sequence of extremely halophilic bacteria Halorhodospira halochloris.</title>
        <authorList>
            <person name="Singh K.S."/>
        </authorList>
    </citation>
    <scope>NUCLEOTIDE SEQUENCE [LARGE SCALE GENOMIC DNA]</scope>
    <source>
        <strain evidence="2">A</strain>
    </source>
</reference>
<evidence type="ECO:0008006" key="3">
    <source>
        <dbReference type="Google" id="ProtNLM"/>
    </source>
</evidence>
<accession>W8KT12</accession>
<dbReference type="AlphaFoldDB" id="W8KT12"/>
<evidence type="ECO:0000313" key="1">
    <source>
        <dbReference type="EMBL" id="AHK80127.1"/>
    </source>
</evidence>
<keyword evidence="2" id="KW-1185">Reference proteome</keyword>
<dbReference type="KEGG" id="hhc:M911_14315"/>
<protein>
    <recommendedName>
        <fullName evidence="3">TIGR03757 family integrating conjugative element protein</fullName>
    </recommendedName>
</protein>
<dbReference type="InterPro" id="IPR011090">
    <property type="entry name" value="Integr_conj_element_PFL4709"/>
</dbReference>
<dbReference type="Pfam" id="PF07511">
    <property type="entry name" value="DUF1525"/>
    <property type="match status" value="1"/>
</dbReference>
<dbReference type="HOGENOM" id="CLU_126563_1_0_6"/>
<evidence type="ECO:0000313" key="2">
    <source>
        <dbReference type="Proteomes" id="UP000019442"/>
    </source>
</evidence>
<proteinExistence type="predicted"/>
<gene>
    <name evidence="1" type="ORF">M911_14315</name>
</gene>
<reference evidence="1 2" key="1">
    <citation type="journal article" date="2014" name="J Genomics">
        <title>Draft Genome Sequence of the Extremely Halophilic Phototrophic Purple Sulfur Bacterium Halorhodospira halochloris.</title>
        <authorList>
            <person name="Singh K.S."/>
            <person name="Kirksey J."/>
            <person name="Hoff W.D."/>
            <person name="Deole R."/>
        </authorList>
    </citation>
    <scope>NUCLEOTIDE SEQUENCE [LARGE SCALE GENOMIC DNA]</scope>
    <source>
        <strain evidence="1 2">A</strain>
    </source>
</reference>
<dbReference type="Proteomes" id="UP000019442">
    <property type="component" value="Chromosome"/>
</dbReference>
<dbReference type="EMBL" id="CP007268">
    <property type="protein sequence ID" value="AHK80127.1"/>
    <property type="molecule type" value="Genomic_DNA"/>
</dbReference>
<dbReference type="NCBIfam" id="TIGR03757">
    <property type="entry name" value="conj_TIGR03757"/>
    <property type="match status" value="1"/>
</dbReference>
<name>W8KT12_9GAMM</name>
<organism evidence="1 2">
    <name type="scientific">Ectothiorhodospira haloalkaliphila</name>
    <dbReference type="NCBI Taxonomy" id="421628"/>
    <lineage>
        <taxon>Bacteria</taxon>
        <taxon>Pseudomonadati</taxon>
        <taxon>Pseudomonadota</taxon>
        <taxon>Gammaproteobacteria</taxon>
        <taxon>Chromatiales</taxon>
        <taxon>Ectothiorhodospiraceae</taxon>
        <taxon>Ectothiorhodospira</taxon>
    </lineage>
</organism>
<sequence>MVALLPLFVGLMKPVQADPGPSQIEVFVAPEQVDQVSGRGAIEARYPGLPIQVFDLGAAERFEDQLSEGLSADPATAQAQVRERLQALGPGIEARLREAFGGLVRADQLGIDRLPAVVFDDGQAVVYGVTDLPTALSHYRRWRDDP</sequence>